<dbReference type="InterPro" id="IPR053134">
    <property type="entry name" value="RNA-dir_DNA_polymerase"/>
</dbReference>
<organism evidence="1">
    <name type="scientific">Rhizophora mucronata</name>
    <name type="common">Asiatic mangrove</name>
    <dbReference type="NCBI Taxonomy" id="61149"/>
    <lineage>
        <taxon>Eukaryota</taxon>
        <taxon>Viridiplantae</taxon>
        <taxon>Streptophyta</taxon>
        <taxon>Embryophyta</taxon>
        <taxon>Tracheophyta</taxon>
        <taxon>Spermatophyta</taxon>
        <taxon>Magnoliopsida</taxon>
        <taxon>eudicotyledons</taxon>
        <taxon>Gunneridae</taxon>
        <taxon>Pentapetalae</taxon>
        <taxon>rosids</taxon>
        <taxon>fabids</taxon>
        <taxon>Malpighiales</taxon>
        <taxon>Rhizophoraceae</taxon>
        <taxon>Rhizophora</taxon>
    </lineage>
</organism>
<sequence length="62" mass="7473">MDYRDLNKASIKYNFPLPYIDILMDNTTSHSMFSFIDEFLSYNQIKITPKYMKINNNIYHTV</sequence>
<dbReference type="PANTHER" id="PTHR24559">
    <property type="entry name" value="TRANSPOSON TY3-I GAG-POL POLYPROTEIN"/>
    <property type="match status" value="1"/>
</dbReference>
<dbReference type="AlphaFoldDB" id="A0A2P2PSM3"/>
<dbReference type="InterPro" id="IPR043502">
    <property type="entry name" value="DNA/RNA_pol_sf"/>
</dbReference>
<proteinExistence type="predicted"/>
<evidence type="ECO:0000313" key="1">
    <source>
        <dbReference type="EMBL" id="MBX57730.1"/>
    </source>
</evidence>
<reference evidence="1" key="1">
    <citation type="submission" date="2018-02" db="EMBL/GenBank/DDBJ databases">
        <title>Rhizophora mucronata_Transcriptome.</title>
        <authorList>
            <person name="Meera S.P."/>
            <person name="Sreeshan A."/>
            <person name="Augustine A."/>
        </authorList>
    </citation>
    <scope>NUCLEOTIDE SEQUENCE</scope>
    <source>
        <tissue evidence="1">Leaf</tissue>
    </source>
</reference>
<accession>A0A2P2PSM3</accession>
<protein>
    <submittedName>
        <fullName evidence="1">Uncharacterized protein</fullName>
    </submittedName>
</protein>
<dbReference type="SUPFAM" id="SSF56672">
    <property type="entry name" value="DNA/RNA polymerases"/>
    <property type="match status" value="1"/>
</dbReference>
<dbReference type="EMBL" id="GGEC01077246">
    <property type="protein sequence ID" value="MBX57730.1"/>
    <property type="molecule type" value="Transcribed_RNA"/>
</dbReference>
<dbReference type="PANTHER" id="PTHR24559:SF457">
    <property type="entry name" value="RNA-DIRECTED DNA POLYMERASE HOMOLOG"/>
    <property type="match status" value="1"/>
</dbReference>
<dbReference type="Gene3D" id="3.30.70.270">
    <property type="match status" value="1"/>
</dbReference>
<name>A0A2P2PSM3_RHIMU</name>
<dbReference type="InterPro" id="IPR043128">
    <property type="entry name" value="Rev_trsase/Diguanyl_cyclase"/>
</dbReference>